<dbReference type="InParanoid" id="A0A4R5D979"/>
<comment type="caution">
    <text evidence="3">The sequence shown here is derived from an EMBL/GenBank/DDBJ whole genome shotgun (WGS) entry which is preliminary data.</text>
</comment>
<dbReference type="Pfam" id="PF04909">
    <property type="entry name" value="Amidohydro_2"/>
    <property type="match status" value="1"/>
</dbReference>
<name>A0A4R5D979_9ACTN</name>
<dbReference type="Proteomes" id="UP000294739">
    <property type="component" value="Unassembled WGS sequence"/>
</dbReference>
<evidence type="ECO:0000259" key="2">
    <source>
        <dbReference type="Pfam" id="PF04909"/>
    </source>
</evidence>
<gene>
    <name evidence="3" type="ORF">E1269_14900</name>
</gene>
<evidence type="ECO:0000313" key="3">
    <source>
        <dbReference type="EMBL" id="TDE09297.1"/>
    </source>
</evidence>
<dbReference type="SUPFAM" id="SSF51556">
    <property type="entry name" value="Metallo-dependent hydrolases"/>
    <property type="match status" value="1"/>
</dbReference>
<proteinExistence type="predicted"/>
<dbReference type="GO" id="GO:0016787">
    <property type="term" value="F:hydrolase activity"/>
    <property type="evidence" value="ECO:0007669"/>
    <property type="project" value="InterPro"/>
</dbReference>
<organism evidence="3 4">
    <name type="scientific">Jiangella asiatica</name>
    <dbReference type="NCBI Taxonomy" id="2530372"/>
    <lineage>
        <taxon>Bacteria</taxon>
        <taxon>Bacillati</taxon>
        <taxon>Actinomycetota</taxon>
        <taxon>Actinomycetes</taxon>
        <taxon>Jiangellales</taxon>
        <taxon>Jiangellaceae</taxon>
        <taxon>Jiangella</taxon>
    </lineage>
</organism>
<dbReference type="InterPro" id="IPR032466">
    <property type="entry name" value="Metal_Hydrolase"/>
</dbReference>
<keyword evidence="1" id="KW-0456">Lyase</keyword>
<dbReference type="OrthoDB" id="8673173at2"/>
<dbReference type="AlphaFoldDB" id="A0A4R5D979"/>
<dbReference type="InterPro" id="IPR032465">
    <property type="entry name" value="ACMSD"/>
</dbReference>
<evidence type="ECO:0000313" key="4">
    <source>
        <dbReference type="Proteomes" id="UP000294739"/>
    </source>
</evidence>
<evidence type="ECO:0000256" key="1">
    <source>
        <dbReference type="ARBA" id="ARBA00023239"/>
    </source>
</evidence>
<dbReference type="EMBL" id="SMKZ01000019">
    <property type="protein sequence ID" value="TDE09297.1"/>
    <property type="molecule type" value="Genomic_DNA"/>
</dbReference>
<sequence length="263" mass="28219">MPDPTVLDVHVHVAFDAPTGSADSVEGVLRTMDANGIDTAVLSPSPSYETPLGVRSTAAQNDAARRAVDAWPDRFPVGLGVAEPRHGRRGADEAHRALTELGLSGLVFDNDVCGQPIDGDAMRPLLDAAATVPGAVMAVFTMAYSVLRSPFRLGVVARRNPSLRFVSFNAFMDITHEAASVDLAERQPNIWFDLACAKTQLSTVERAVQQIGADRILFGSAIPDVARSHHLEMVRVADIDDDDRALILGGNARRLFGLEEAAR</sequence>
<keyword evidence="4" id="KW-1185">Reference proteome</keyword>
<dbReference type="InterPro" id="IPR006680">
    <property type="entry name" value="Amidohydro-rel"/>
</dbReference>
<accession>A0A4R5D979</accession>
<dbReference type="GO" id="GO:0016831">
    <property type="term" value="F:carboxy-lyase activity"/>
    <property type="evidence" value="ECO:0007669"/>
    <property type="project" value="InterPro"/>
</dbReference>
<dbReference type="Gene3D" id="3.20.20.140">
    <property type="entry name" value="Metal-dependent hydrolases"/>
    <property type="match status" value="1"/>
</dbReference>
<dbReference type="RefSeq" id="WP_131895800.1">
    <property type="nucleotide sequence ID" value="NZ_SMKZ01000019.1"/>
</dbReference>
<feature type="domain" description="Amidohydrolase-related" evidence="2">
    <location>
        <begin position="8"/>
        <end position="258"/>
    </location>
</feature>
<reference evidence="3 4" key="1">
    <citation type="submission" date="2019-03" db="EMBL/GenBank/DDBJ databases">
        <title>Draft genome sequences of novel Actinobacteria.</title>
        <authorList>
            <person name="Sahin N."/>
            <person name="Ay H."/>
            <person name="Saygin H."/>
        </authorList>
    </citation>
    <scope>NUCLEOTIDE SEQUENCE [LARGE SCALE GENOMIC DNA]</scope>
    <source>
        <strain evidence="3 4">5K138</strain>
    </source>
</reference>
<dbReference type="PANTHER" id="PTHR21240">
    <property type="entry name" value="2-AMINO-3-CARBOXYLMUCONATE-6-SEMIALDEHYDE DECARBOXYLASE"/>
    <property type="match status" value="1"/>
</dbReference>
<protein>
    <recommendedName>
        <fullName evidence="2">Amidohydrolase-related domain-containing protein</fullName>
    </recommendedName>
</protein>